<comment type="subcellular location">
    <subcellularLocation>
        <location evidence="1">Cytoplasm</location>
    </subcellularLocation>
</comment>
<dbReference type="FunFam" id="3.40.50.300:FF:000013">
    <property type="entry name" value="PhoH family ATPase"/>
    <property type="match status" value="1"/>
</dbReference>
<dbReference type="GO" id="GO:0005829">
    <property type="term" value="C:cytosol"/>
    <property type="evidence" value="ECO:0007669"/>
    <property type="project" value="TreeGrafter"/>
</dbReference>
<evidence type="ECO:0000256" key="2">
    <source>
        <dbReference type="ARBA" id="ARBA00010393"/>
    </source>
</evidence>
<evidence type="ECO:0000313" key="9">
    <source>
        <dbReference type="Proteomes" id="UP000263595"/>
    </source>
</evidence>
<dbReference type="Pfam" id="PF02562">
    <property type="entry name" value="PhoH"/>
    <property type="match status" value="1"/>
</dbReference>
<keyword evidence="4" id="KW-0547">Nucleotide-binding</keyword>
<dbReference type="OrthoDB" id="9805148at2"/>
<evidence type="ECO:0000256" key="5">
    <source>
        <dbReference type="ARBA" id="ARBA00022840"/>
    </source>
</evidence>
<organism evidence="8 9">
    <name type="scientific">Pseudomonas reidholzensis</name>
    <dbReference type="NCBI Taxonomy" id="1785162"/>
    <lineage>
        <taxon>Bacteria</taxon>
        <taxon>Pseudomonadati</taxon>
        <taxon>Pseudomonadota</taxon>
        <taxon>Gammaproteobacteria</taxon>
        <taxon>Pseudomonadales</taxon>
        <taxon>Pseudomonadaceae</taxon>
        <taxon>Pseudomonas</taxon>
    </lineage>
</organism>
<accession>A0A383RPC4</accession>
<keyword evidence="3" id="KW-0963">Cytoplasm</keyword>
<dbReference type="InterPro" id="IPR051451">
    <property type="entry name" value="PhoH2-like"/>
</dbReference>
<protein>
    <recommendedName>
        <fullName evidence="6">PhoH-like protein</fullName>
    </recommendedName>
</protein>
<dbReference type="AlphaFoldDB" id="A0A383RPC4"/>
<dbReference type="SUPFAM" id="SSF52540">
    <property type="entry name" value="P-loop containing nucleoside triphosphate hydrolases"/>
    <property type="match status" value="1"/>
</dbReference>
<evidence type="ECO:0000259" key="7">
    <source>
        <dbReference type="Pfam" id="PF02562"/>
    </source>
</evidence>
<keyword evidence="9" id="KW-1185">Reference proteome</keyword>
<dbReference type="RefSeq" id="WP_119138034.1">
    <property type="nucleotide sequence ID" value="NZ_CBCSFL010000006.1"/>
</dbReference>
<dbReference type="GO" id="GO:0005524">
    <property type="term" value="F:ATP binding"/>
    <property type="evidence" value="ECO:0007669"/>
    <property type="project" value="UniProtKB-KW"/>
</dbReference>
<reference evidence="9" key="1">
    <citation type="submission" date="2018-08" db="EMBL/GenBank/DDBJ databases">
        <authorList>
            <person name="Blom J."/>
        </authorList>
    </citation>
    <scope>NUCLEOTIDE SEQUENCE [LARGE SCALE GENOMIC DNA]</scope>
    <source>
        <strain evidence="9">CCOS 865</strain>
    </source>
</reference>
<evidence type="ECO:0000313" key="8">
    <source>
        <dbReference type="EMBL" id="SYX88494.1"/>
    </source>
</evidence>
<dbReference type="PANTHER" id="PTHR30473">
    <property type="entry name" value="PROTEIN PHOH"/>
    <property type="match status" value="1"/>
</dbReference>
<name>A0A383RPC4_9PSED</name>
<evidence type="ECO:0000256" key="6">
    <source>
        <dbReference type="ARBA" id="ARBA00039970"/>
    </source>
</evidence>
<dbReference type="PANTHER" id="PTHR30473:SF1">
    <property type="entry name" value="PHOH-LIKE PROTEIN"/>
    <property type="match status" value="1"/>
</dbReference>
<proteinExistence type="inferred from homology"/>
<dbReference type="EMBL" id="UNOZ01000003">
    <property type="protein sequence ID" value="SYX88494.1"/>
    <property type="molecule type" value="Genomic_DNA"/>
</dbReference>
<comment type="similarity">
    <text evidence="2">Belongs to the PhoH family.</text>
</comment>
<keyword evidence="5" id="KW-0067">ATP-binding</keyword>
<dbReference type="InterPro" id="IPR003714">
    <property type="entry name" value="PhoH"/>
</dbReference>
<dbReference type="Gene3D" id="3.40.50.300">
    <property type="entry name" value="P-loop containing nucleotide triphosphate hydrolases"/>
    <property type="match status" value="1"/>
</dbReference>
<evidence type="ECO:0000256" key="4">
    <source>
        <dbReference type="ARBA" id="ARBA00022741"/>
    </source>
</evidence>
<evidence type="ECO:0000256" key="3">
    <source>
        <dbReference type="ARBA" id="ARBA00022490"/>
    </source>
</evidence>
<feature type="domain" description="PhoH-like protein" evidence="7">
    <location>
        <begin position="113"/>
        <end position="316"/>
    </location>
</feature>
<dbReference type="Proteomes" id="UP000263595">
    <property type="component" value="Unassembled WGS sequence"/>
</dbReference>
<gene>
    <name evidence="8" type="primary">ybeZ</name>
    <name evidence="8" type="ORF">CCOS865_00723</name>
</gene>
<sequence>MNAPIQPHRFILEPFEAHRFANLCGQFDEHLRLIEQRLAIEIRNRGNQFELVGDPKATSAAEQLLRRLYRETKALELSPETVHLYLQESAVEHIDNPAVNEVSVSLRTRKGNIRPRGLNQQRYVKEILANDINFGVGPAGTGKTYLAVACAVDALEREQVRRILLVRPAVEAGEKLGFLPGDLAQKIDPYLRPLYDALYEMLGFEHVAKLIERQVIEIAPLAYMRGRTLNNSFIILDESQNTTLEQMKMFLTRIGFGSTAVITGDVTQVDLPRGTKSGLAHVVEVLKDVPGISFTHFQPKDVVRHPLVQRIVEAYDRFEGRQAQAEAAARDA</sequence>
<evidence type="ECO:0000256" key="1">
    <source>
        <dbReference type="ARBA" id="ARBA00004496"/>
    </source>
</evidence>
<dbReference type="InterPro" id="IPR027417">
    <property type="entry name" value="P-loop_NTPase"/>
</dbReference>